<keyword evidence="1" id="KW-0812">Transmembrane</keyword>
<keyword evidence="1" id="KW-1133">Transmembrane helix</keyword>
<sequence length="124" mass="14465">MQSTTSNSVIYPFKGYGDKLFDIAQSLYLIIIVIIFICSIAKFPIDFKNLSSIQEALRASTFWDINTKRDNINFGNLNELSLIEEDTVRIVIKDEDLNKAYWNIIKELKNKDQKATSHCYYKER</sequence>
<protein>
    <submittedName>
        <fullName evidence="2">Uncharacterized protein</fullName>
    </submittedName>
</protein>
<dbReference type="AlphaFoldDB" id="A0A8H4ABS0"/>
<dbReference type="EMBL" id="WTPW01000859">
    <property type="protein sequence ID" value="KAF0474107.1"/>
    <property type="molecule type" value="Genomic_DNA"/>
</dbReference>
<keyword evidence="3" id="KW-1185">Reference proteome</keyword>
<accession>A0A8H4ABS0</accession>
<feature type="transmembrane region" description="Helical" evidence="1">
    <location>
        <begin position="26"/>
        <end position="45"/>
    </location>
</feature>
<evidence type="ECO:0000256" key="1">
    <source>
        <dbReference type="SAM" id="Phobius"/>
    </source>
</evidence>
<dbReference type="Proteomes" id="UP000439903">
    <property type="component" value="Unassembled WGS sequence"/>
</dbReference>
<gene>
    <name evidence="2" type="ORF">F8M41_024785</name>
</gene>
<proteinExistence type="predicted"/>
<comment type="caution">
    <text evidence="2">The sequence shown here is derived from an EMBL/GenBank/DDBJ whole genome shotgun (WGS) entry which is preliminary data.</text>
</comment>
<keyword evidence="1" id="KW-0472">Membrane</keyword>
<dbReference type="OrthoDB" id="2480986at2759"/>
<evidence type="ECO:0000313" key="3">
    <source>
        <dbReference type="Proteomes" id="UP000439903"/>
    </source>
</evidence>
<name>A0A8H4ABS0_GIGMA</name>
<evidence type="ECO:0000313" key="2">
    <source>
        <dbReference type="EMBL" id="KAF0474107.1"/>
    </source>
</evidence>
<organism evidence="2 3">
    <name type="scientific">Gigaspora margarita</name>
    <dbReference type="NCBI Taxonomy" id="4874"/>
    <lineage>
        <taxon>Eukaryota</taxon>
        <taxon>Fungi</taxon>
        <taxon>Fungi incertae sedis</taxon>
        <taxon>Mucoromycota</taxon>
        <taxon>Glomeromycotina</taxon>
        <taxon>Glomeromycetes</taxon>
        <taxon>Diversisporales</taxon>
        <taxon>Gigasporaceae</taxon>
        <taxon>Gigaspora</taxon>
    </lineage>
</organism>
<reference evidence="2 3" key="1">
    <citation type="journal article" date="2019" name="Environ. Microbiol.">
        <title>At the nexus of three kingdoms: the genome of the mycorrhizal fungus Gigaspora margarita provides insights into plant, endobacterial and fungal interactions.</title>
        <authorList>
            <person name="Venice F."/>
            <person name="Ghignone S."/>
            <person name="Salvioli di Fossalunga A."/>
            <person name="Amselem J."/>
            <person name="Novero M."/>
            <person name="Xianan X."/>
            <person name="Sedzielewska Toro K."/>
            <person name="Morin E."/>
            <person name="Lipzen A."/>
            <person name="Grigoriev I.V."/>
            <person name="Henrissat B."/>
            <person name="Martin F.M."/>
            <person name="Bonfante P."/>
        </authorList>
    </citation>
    <scope>NUCLEOTIDE SEQUENCE [LARGE SCALE GENOMIC DNA]</scope>
    <source>
        <strain evidence="2 3">BEG34</strain>
    </source>
</reference>